<dbReference type="HOGENOM" id="CLU_1087521_0_0_1"/>
<evidence type="ECO:0000313" key="2">
    <source>
        <dbReference type="EnsemblProtists" id="EOD06984"/>
    </source>
</evidence>
<keyword evidence="3" id="KW-1185">Reference proteome</keyword>
<name>A0A0D3I6U9_EMIH1</name>
<dbReference type="Proteomes" id="UP000013827">
    <property type="component" value="Unassembled WGS sequence"/>
</dbReference>
<evidence type="ECO:0000256" key="1">
    <source>
        <dbReference type="SAM" id="MobiDB-lite"/>
    </source>
</evidence>
<reference evidence="3" key="1">
    <citation type="journal article" date="2013" name="Nature">
        <title>Pan genome of the phytoplankton Emiliania underpins its global distribution.</title>
        <authorList>
            <person name="Read B.A."/>
            <person name="Kegel J."/>
            <person name="Klute M.J."/>
            <person name="Kuo A."/>
            <person name="Lefebvre S.C."/>
            <person name="Maumus F."/>
            <person name="Mayer C."/>
            <person name="Miller J."/>
            <person name="Monier A."/>
            <person name="Salamov A."/>
            <person name="Young J."/>
            <person name="Aguilar M."/>
            <person name="Claverie J.M."/>
            <person name="Frickenhaus S."/>
            <person name="Gonzalez K."/>
            <person name="Herman E.K."/>
            <person name="Lin Y.C."/>
            <person name="Napier J."/>
            <person name="Ogata H."/>
            <person name="Sarno A.F."/>
            <person name="Shmutz J."/>
            <person name="Schroeder D."/>
            <person name="de Vargas C."/>
            <person name="Verret F."/>
            <person name="von Dassow P."/>
            <person name="Valentin K."/>
            <person name="Van de Peer Y."/>
            <person name="Wheeler G."/>
            <person name="Dacks J.B."/>
            <person name="Delwiche C.F."/>
            <person name="Dyhrman S.T."/>
            <person name="Glockner G."/>
            <person name="John U."/>
            <person name="Richards T."/>
            <person name="Worden A.Z."/>
            <person name="Zhang X."/>
            <person name="Grigoriev I.V."/>
            <person name="Allen A.E."/>
            <person name="Bidle K."/>
            <person name="Borodovsky M."/>
            <person name="Bowler C."/>
            <person name="Brownlee C."/>
            <person name="Cock J.M."/>
            <person name="Elias M."/>
            <person name="Gladyshev V.N."/>
            <person name="Groth M."/>
            <person name="Guda C."/>
            <person name="Hadaegh A."/>
            <person name="Iglesias-Rodriguez M.D."/>
            <person name="Jenkins J."/>
            <person name="Jones B.M."/>
            <person name="Lawson T."/>
            <person name="Leese F."/>
            <person name="Lindquist E."/>
            <person name="Lobanov A."/>
            <person name="Lomsadze A."/>
            <person name="Malik S.B."/>
            <person name="Marsh M.E."/>
            <person name="Mackinder L."/>
            <person name="Mock T."/>
            <person name="Mueller-Roeber B."/>
            <person name="Pagarete A."/>
            <person name="Parker M."/>
            <person name="Probert I."/>
            <person name="Quesneville H."/>
            <person name="Raines C."/>
            <person name="Rensing S.A."/>
            <person name="Riano-Pachon D.M."/>
            <person name="Richier S."/>
            <person name="Rokitta S."/>
            <person name="Shiraiwa Y."/>
            <person name="Soanes D.M."/>
            <person name="van der Giezen M."/>
            <person name="Wahlund T.M."/>
            <person name="Williams B."/>
            <person name="Wilson W."/>
            <person name="Wolfe G."/>
            <person name="Wurch L.L."/>
        </authorList>
    </citation>
    <scope>NUCLEOTIDE SEQUENCE</scope>
</reference>
<proteinExistence type="predicted"/>
<accession>A0A0D3I6U9</accession>
<dbReference type="PaxDb" id="2903-EOD06984"/>
<protein>
    <submittedName>
        <fullName evidence="2">Uncharacterized protein</fullName>
    </submittedName>
</protein>
<dbReference type="GeneID" id="17253132"/>
<feature type="compositionally biased region" description="Basic and acidic residues" evidence="1">
    <location>
        <begin position="121"/>
        <end position="135"/>
    </location>
</feature>
<reference evidence="2" key="2">
    <citation type="submission" date="2024-10" db="UniProtKB">
        <authorList>
            <consortium name="EnsemblProtists"/>
        </authorList>
    </citation>
    <scope>IDENTIFICATION</scope>
</reference>
<organism evidence="2 3">
    <name type="scientific">Emiliania huxleyi (strain CCMP1516)</name>
    <dbReference type="NCBI Taxonomy" id="280463"/>
    <lineage>
        <taxon>Eukaryota</taxon>
        <taxon>Haptista</taxon>
        <taxon>Haptophyta</taxon>
        <taxon>Prymnesiophyceae</taxon>
        <taxon>Isochrysidales</taxon>
        <taxon>Noelaerhabdaceae</taxon>
        <taxon>Emiliania</taxon>
    </lineage>
</organism>
<sequence>MDSSRRWQRNSVVLEQARVNMWPAGEHHLGVHWMSGLEWNKAELDRRIAAGEFSAAQCLSRLTDGMPNFHGPINGPGRPTLATKWKQRVSDASAEDIDAHVAALREHVARQVAQRLGLLHDGDAATKKRGADDAARSAPTPAPKRARTQGGEAAATWACGLRIQGKPGDPTPSGQPLTTKIFVAKANSVQKNQQEQLARIKKGELSVDYALSCMRDGGPLRRNWGAAADAAVRQHIDALCKFLREIKEQARAGTYA</sequence>
<dbReference type="RefSeq" id="XP_005759413.1">
    <property type="nucleotide sequence ID" value="XM_005759356.1"/>
</dbReference>
<dbReference type="AlphaFoldDB" id="A0A0D3I6U9"/>
<dbReference type="KEGG" id="ehx:EMIHUDRAFT_438633"/>
<evidence type="ECO:0000313" key="3">
    <source>
        <dbReference type="Proteomes" id="UP000013827"/>
    </source>
</evidence>
<dbReference type="EnsemblProtists" id="EOD06984">
    <property type="protein sequence ID" value="EOD06984"/>
    <property type="gene ID" value="EMIHUDRAFT_438633"/>
</dbReference>
<feature type="region of interest" description="Disordered" evidence="1">
    <location>
        <begin position="121"/>
        <end position="153"/>
    </location>
</feature>